<feature type="domain" description="Smr" evidence="1">
    <location>
        <begin position="114"/>
        <end position="171"/>
    </location>
</feature>
<reference evidence="3" key="1">
    <citation type="submission" date="2015-01" db="EMBL/GenBank/DDBJ databases">
        <authorList>
            <person name="MANFREDI Pablo"/>
        </authorList>
    </citation>
    <scope>NUCLEOTIDE SEQUENCE [LARGE SCALE GENOMIC DNA]</scope>
    <source>
        <strain evidence="3">Ccyn2B</strain>
    </source>
</reference>
<dbReference type="InterPro" id="IPR036063">
    <property type="entry name" value="Smr_dom_sf"/>
</dbReference>
<dbReference type="InterPro" id="IPR002625">
    <property type="entry name" value="Smr_dom"/>
</dbReference>
<proteinExistence type="predicted"/>
<keyword evidence="3" id="KW-1185">Reference proteome</keyword>
<dbReference type="Gene3D" id="3.30.1370.110">
    <property type="match status" value="1"/>
</dbReference>
<gene>
    <name evidence="2" type="ORF">CCYN2B_170037</name>
</gene>
<evidence type="ECO:0000313" key="3">
    <source>
        <dbReference type="Proteomes" id="UP000038055"/>
    </source>
</evidence>
<sequence>MEIGDLVEVIDDTIQGKIVKINENKITILTRDGFELSFDRSEIVKVKKENNLNINFFEANDDSLLKNIEKKKKIIPKKEKKIPPMEVDLHIHQLVSSTKNMTNHEMLTLQIETARKQLEFAIEKRIQRVVFIHGVGEGVLRTELEYLLGRYNVKFYDAEYSKYGVGATEVYIFQDNKNN</sequence>
<accession>A0A0B7H1T6</accession>
<dbReference type="AlphaFoldDB" id="A0A0B7H1T6"/>
<evidence type="ECO:0000313" key="2">
    <source>
        <dbReference type="EMBL" id="CEN33536.1"/>
    </source>
</evidence>
<evidence type="ECO:0000259" key="1">
    <source>
        <dbReference type="Pfam" id="PF01713"/>
    </source>
</evidence>
<dbReference type="eggNOG" id="COG1193">
    <property type="taxonomic scope" value="Bacteria"/>
</dbReference>
<organism evidence="2 3">
    <name type="scientific">Capnocytophaga cynodegmi</name>
    <dbReference type="NCBI Taxonomy" id="28189"/>
    <lineage>
        <taxon>Bacteria</taxon>
        <taxon>Pseudomonadati</taxon>
        <taxon>Bacteroidota</taxon>
        <taxon>Flavobacteriia</taxon>
        <taxon>Flavobacteriales</taxon>
        <taxon>Flavobacteriaceae</taxon>
        <taxon>Capnocytophaga</taxon>
    </lineage>
</organism>
<dbReference type="STRING" id="28189.CCYN74_180030"/>
<dbReference type="RefSeq" id="WP_041990964.1">
    <property type="nucleotide sequence ID" value="NZ_CDOD01000009.1"/>
</dbReference>
<dbReference type="Proteomes" id="UP000038055">
    <property type="component" value="Unassembled WGS sequence"/>
</dbReference>
<name>A0A0B7H1T6_9FLAO</name>
<dbReference type="EMBL" id="CDOD01000009">
    <property type="protein sequence ID" value="CEN33536.1"/>
    <property type="molecule type" value="Genomic_DNA"/>
</dbReference>
<protein>
    <submittedName>
        <fullName evidence="2">Smr domain protein</fullName>
    </submittedName>
</protein>
<dbReference type="Pfam" id="PF01713">
    <property type="entry name" value="Smr"/>
    <property type="match status" value="1"/>
</dbReference>